<keyword evidence="2" id="KW-0067">ATP-binding</keyword>
<protein>
    <submittedName>
        <fullName evidence="2">Replicative DNA helicase</fullName>
    </submittedName>
</protein>
<dbReference type="KEGG" id="lho:LOOC260_114430"/>
<dbReference type="Pfam" id="PF03796">
    <property type="entry name" value="DnaB_C"/>
    <property type="match status" value="1"/>
</dbReference>
<dbReference type="AlphaFoldDB" id="A0A0A1GYG9"/>
<gene>
    <name evidence="2" type="ORF">LOOC260_114430</name>
</gene>
<dbReference type="GO" id="GO:0006260">
    <property type="term" value="P:DNA replication"/>
    <property type="evidence" value="ECO:0007669"/>
    <property type="project" value="InterPro"/>
</dbReference>
<dbReference type="PANTHER" id="PTHR30153">
    <property type="entry name" value="REPLICATIVE DNA HELICASE DNAB"/>
    <property type="match status" value="1"/>
</dbReference>
<dbReference type="Gene3D" id="1.10.860.10">
    <property type="entry name" value="DNAb Helicase, Chain A"/>
    <property type="match status" value="1"/>
</dbReference>
<feature type="domain" description="SF4 helicase" evidence="1">
    <location>
        <begin position="151"/>
        <end position="412"/>
    </location>
</feature>
<reference evidence="2 3" key="1">
    <citation type="submission" date="2014-11" db="EMBL/GenBank/DDBJ databases">
        <title>Complete genome sequence and analysis of Lactobacillus hokkaidonensis LOOC260T.</title>
        <authorList>
            <person name="Tanizawa Y."/>
            <person name="Tohno M."/>
            <person name="Kaminuma E."/>
            <person name="Nakamura Y."/>
            <person name="Arita M."/>
        </authorList>
    </citation>
    <scope>NUCLEOTIDE SEQUENCE [LARGE SCALE GENOMIC DNA]</scope>
    <source>
        <strain evidence="2 3">LOOC260</strain>
    </source>
</reference>
<proteinExistence type="predicted"/>
<dbReference type="InterPro" id="IPR007694">
    <property type="entry name" value="DNA_helicase_DnaB-like_C"/>
</dbReference>
<keyword evidence="2" id="KW-0347">Helicase</keyword>
<dbReference type="InterPro" id="IPR016136">
    <property type="entry name" value="DNA_helicase_N/primase_C"/>
</dbReference>
<evidence type="ECO:0000313" key="3">
    <source>
        <dbReference type="Proteomes" id="UP000031620"/>
    </source>
</evidence>
<dbReference type="SUPFAM" id="SSF52540">
    <property type="entry name" value="P-loop containing nucleoside triphosphate hydrolases"/>
    <property type="match status" value="1"/>
</dbReference>
<dbReference type="EMBL" id="AP014680">
    <property type="protein sequence ID" value="BAP85979.1"/>
    <property type="molecule type" value="Genomic_DNA"/>
</dbReference>
<dbReference type="GO" id="GO:0005829">
    <property type="term" value="C:cytosol"/>
    <property type="evidence" value="ECO:0007669"/>
    <property type="project" value="TreeGrafter"/>
</dbReference>
<keyword evidence="2" id="KW-0547">Nucleotide-binding</keyword>
<dbReference type="PROSITE" id="PS51199">
    <property type="entry name" value="SF4_HELICASE"/>
    <property type="match status" value="1"/>
</dbReference>
<accession>A0A0A1GYG9</accession>
<dbReference type="PANTHER" id="PTHR30153:SF2">
    <property type="entry name" value="REPLICATIVE DNA HELICASE"/>
    <property type="match status" value="1"/>
</dbReference>
<sequence length="412" mass="46883">MNNEIEKSIIITLLNHQNLINTISANADWFVDSDLRSVFEALQKLDGTESDLMTIYGKAKMVNPNLNLTFRQLGNLQAQYITDANLHSDVQMLRKLAMQRDIDQAIVNYQKDPFDDTQEQLFEALSKIKSLGNEADTGQLTEQFQDLKDRLVHEQPSGIQSYSKLDKLLGGGLYGSMLLTIGARPSVGKTAFAVNLAYKMIELDPDVQIDFFTLEMNKREMFNRFVSRNTGISSQALRNPVKELNPVQTLLVNSGIDWFRDKHLFIYDQIPGIDGIINTIRRNAAKAKPHKYVAMIDYIGLISVPDIKDRYLQIGKITRDLKITSNEFDVPIIALTQLNRGIENRQDKTPQLSDIRESGSVEQDSNVVAFLHRPYDDRDIEQLIVQKNREGSLGAINFMFNGQHMLFKELQV</sequence>
<dbReference type="Gene3D" id="3.40.50.300">
    <property type="entry name" value="P-loop containing nucleotide triphosphate hydrolases"/>
    <property type="match status" value="1"/>
</dbReference>
<evidence type="ECO:0000259" key="1">
    <source>
        <dbReference type="PROSITE" id="PS51199"/>
    </source>
</evidence>
<dbReference type="InterPro" id="IPR027417">
    <property type="entry name" value="P-loop_NTPase"/>
</dbReference>
<evidence type="ECO:0000313" key="2">
    <source>
        <dbReference type="EMBL" id="BAP85979.1"/>
    </source>
</evidence>
<name>A0A0A1GYG9_9LACO</name>
<dbReference type="RefSeq" id="WP_041093977.1">
    <property type="nucleotide sequence ID" value="NZ_AP014680.1"/>
</dbReference>
<dbReference type="Proteomes" id="UP000031620">
    <property type="component" value="Chromosome"/>
</dbReference>
<dbReference type="STRING" id="1291742.LOOC260_114430"/>
<dbReference type="GO" id="GO:0005524">
    <property type="term" value="F:ATP binding"/>
    <property type="evidence" value="ECO:0007669"/>
    <property type="project" value="InterPro"/>
</dbReference>
<keyword evidence="2" id="KW-0378">Hydrolase</keyword>
<organism evidence="2 3">
    <name type="scientific">Paucilactobacillus hokkaidonensis JCM 18461</name>
    <dbReference type="NCBI Taxonomy" id="1291742"/>
    <lineage>
        <taxon>Bacteria</taxon>
        <taxon>Bacillati</taxon>
        <taxon>Bacillota</taxon>
        <taxon>Bacilli</taxon>
        <taxon>Lactobacillales</taxon>
        <taxon>Lactobacillaceae</taxon>
        <taxon>Paucilactobacillus</taxon>
    </lineage>
</organism>
<dbReference type="HOGENOM" id="CLU_005373_0_1_9"/>
<dbReference type="GO" id="GO:0003678">
    <property type="term" value="F:DNA helicase activity"/>
    <property type="evidence" value="ECO:0007669"/>
    <property type="project" value="InterPro"/>
</dbReference>